<gene>
    <name evidence="3" type="ORF">EYR41_007464</name>
</gene>
<evidence type="ECO:0000313" key="4">
    <source>
        <dbReference type="Proteomes" id="UP000297595"/>
    </source>
</evidence>
<dbReference type="EMBL" id="SOZJ01000004">
    <property type="protein sequence ID" value="TGJ68411.1"/>
    <property type="molecule type" value="Genomic_DNA"/>
</dbReference>
<feature type="compositionally biased region" description="Polar residues" evidence="1">
    <location>
        <begin position="147"/>
        <end position="159"/>
    </location>
</feature>
<dbReference type="InterPro" id="IPR021264">
    <property type="entry name" value="AFUB_079030/YDR124W-like"/>
</dbReference>
<feature type="region of interest" description="Disordered" evidence="1">
    <location>
        <begin position="375"/>
        <end position="411"/>
    </location>
</feature>
<dbReference type="PANTHER" id="PTHR36102:SF1">
    <property type="entry name" value="YDR124W-LIKE HELICAL BUNDLE DOMAIN-CONTAINING PROTEIN"/>
    <property type="match status" value="1"/>
</dbReference>
<feature type="compositionally biased region" description="Acidic residues" evidence="1">
    <location>
        <begin position="206"/>
        <end position="229"/>
    </location>
</feature>
<dbReference type="Pfam" id="PF11001">
    <property type="entry name" value="AFUB_07903_YDR124W_hel"/>
    <property type="match status" value="1"/>
</dbReference>
<feature type="region of interest" description="Disordered" evidence="1">
    <location>
        <begin position="123"/>
        <end position="229"/>
    </location>
</feature>
<feature type="domain" description="Subtelomeric hrmA-associated cluster protein AFUB-079030/YDR124W-like helical bundle" evidence="2">
    <location>
        <begin position="234"/>
        <end position="348"/>
    </location>
</feature>
<accession>A0A7C8JZY3</accession>
<sequence length="662" mass="72924">MVTRDNTPQVLSTLRNNFPAGTSFSILAVTPDGKISIHASDVLKPYSDKWYDEDVHKDARAAVETLPARKRSHISISLPVSSKISAKKAAANAAAAAAASSAASQMISPPAPSEEDEQPTIAILADEEESPSPLSTIRPRKKRRASAPSQETSIDTTAFTPRKPRQRKNSTAGIKSAPNSTRIKKEADTPEGIQVESDWTTIDMMQDGEGDINDNNDDDDDESEEEELQLEPLRIGDEEAVNKYIYNKFLQIQQLDCKTIAKCWIKVIEPKKQAHSPYNGGDSTKPWWWPEGAPHKEPDHLLKEDRLDVLLNIVRNGIAPICQLRASTDDAPLRATKKEILAEMYDVVDLELRLKEGNLDRDHIRFVKPFIKGNKRRKKRVPKNTQPKTPLPPKDKQKRDPTKTEIGDPVFSSIMESESSLVSFFKKEEDQETADGVLIQRSDLAPDNSVFPGHSVSQVHGSQESYIRRQSTGVIGAANPSDIPNIGSQHRSNSVPYPQHTSGRFGRDRLGTVSTPGAQFINPSVHSSPSITDVATHVFDFTPSPTSLSPYGTNQSPRHTVSLLATTHADPTPGLYQYNSGFDQLPYPIPSPGDITMEEYYPSPVVPTNIFQPTFGGDAYSGFALDDTQSIQSYPPGPPPQFYPDHGMRDIAMAEGTNTYGV</sequence>
<evidence type="ECO:0000256" key="1">
    <source>
        <dbReference type="SAM" id="MobiDB-lite"/>
    </source>
</evidence>
<dbReference type="InterPro" id="IPR047092">
    <property type="entry name" value="AFUB_07903/YDR124W-like_hel"/>
</dbReference>
<proteinExistence type="predicted"/>
<reference evidence="3 4" key="1">
    <citation type="submission" date="2019-03" db="EMBL/GenBank/DDBJ databases">
        <title>Nematode-trapping fungi genome.</title>
        <authorList>
            <person name="Vidal-Diez De Ulzurrun G."/>
        </authorList>
    </citation>
    <scope>NUCLEOTIDE SEQUENCE [LARGE SCALE GENOMIC DNA]</scope>
    <source>
        <strain evidence="3 4">TWF154</strain>
    </source>
</reference>
<organism evidence="3 4">
    <name type="scientific">Orbilia oligospora</name>
    <name type="common">Nematode-trapping fungus</name>
    <name type="synonym">Arthrobotrys oligospora</name>
    <dbReference type="NCBI Taxonomy" id="2813651"/>
    <lineage>
        <taxon>Eukaryota</taxon>
        <taxon>Fungi</taxon>
        <taxon>Dikarya</taxon>
        <taxon>Ascomycota</taxon>
        <taxon>Pezizomycotina</taxon>
        <taxon>Orbiliomycetes</taxon>
        <taxon>Orbiliales</taxon>
        <taxon>Orbiliaceae</taxon>
        <taxon>Orbilia</taxon>
    </lineage>
</organism>
<evidence type="ECO:0000259" key="2">
    <source>
        <dbReference type="Pfam" id="PF11001"/>
    </source>
</evidence>
<dbReference type="Proteomes" id="UP000297595">
    <property type="component" value="Unassembled WGS sequence"/>
</dbReference>
<dbReference type="AlphaFoldDB" id="A0A7C8JZY3"/>
<dbReference type="OrthoDB" id="5338458at2759"/>
<dbReference type="PANTHER" id="PTHR36102">
    <property type="entry name" value="CHROMOSOME 10, WHOLE GENOME SHOTGUN SEQUENCE"/>
    <property type="match status" value="1"/>
</dbReference>
<protein>
    <recommendedName>
        <fullName evidence="2">Subtelomeric hrmA-associated cluster protein AFUB-079030/YDR124W-like helical bundle domain-containing protein</fullName>
    </recommendedName>
</protein>
<evidence type="ECO:0000313" key="3">
    <source>
        <dbReference type="EMBL" id="TGJ68411.1"/>
    </source>
</evidence>
<comment type="caution">
    <text evidence="3">The sequence shown here is derived from an EMBL/GenBank/DDBJ whole genome shotgun (WGS) entry which is preliminary data.</text>
</comment>
<feature type="compositionally biased region" description="Polar residues" evidence="1">
    <location>
        <begin position="169"/>
        <end position="181"/>
    </location>
</feature>
<name>A0A7C8JZY3_ORBOL</name>
<feature type="compositionally biased region" description="Basic and acidic residues" evidence="1">
    <location>
        <begin position="393"/>
        <end position="406"/>
    </location>
</feature>